<organism evidence="1">
    <name type="scientific">uncultured Truepera sp</name>
    <dbReference type="NCBI Taxonomy" id="543023"/>
    <lineage>
        <taxon>Bacteria</taxon>
        <taxon>Thermotogati</taxon>
        <taxon>Deinococcota</taxon>
        <taxon>Deinococci</taxon>
        <taxon>Trueperales</taxon>
        <taxon>Trueperaceae</taxon>
        <taxon>Truepera</taxon>
        <taxon>environmental samples</taxon>
    </lineage>
</organism>
<dbReference type="AlphaFoldDB" id="A0A060BXT7"/>
<reference evidence="1" key="1">
    <citation type="journal article" date="2013" name="Environ. Microbiol.">
        <title>Seasonally variable intestinal metagenomes of the red palm weevil (Rhynchophorus ferrugineus).</title>
        <authorList>
            <person name="Jia S."/>
            <person name="Zhang X."/>
            <person name="Zhang G."/>
            <person name="Yin A."/>
            <person name="Zhang S."/>
            <person name="Li F."/>
            <person name="Wang L."/>
            <person name="Zhao D."/>
            <person name="Yun Q."/>
            <person name="Tala"/>
            <person name="Wang J."/>
            <person name="Sun G."/>
            <person name="Baabdullah M."/>
            <person name="Yu X."/>
            <person name="Hu S."/>
            <person name="Al-Mssallem I.S."/>
            <person name="Yu J."/>
        </authorList>
    </citation>
    <scope>NUCLEOTIDE SEQUENCE</scope>
</reference>
<name>A0A060BXT7_9DEIN</name>
<dbReference type="Gene3D" id="3.20.20.80">
    <property type="entry name" value="Glycosidases"/>
    <property type="match status" value="1"/>
</dbReference>
<proteinExistence type="predicted"/>
<protein>
    <submittedName>
        <fullName evidence="1">CAZy families CBM48|GH13|CBM41 protein</fullName>
    </submittedName>
</protein>
<accession>A0A060BXT7</accession>
<evidence type="ECO:0000313" key="1">
    <source>
        <dbReference type="EMBL" id="AIA85301.1"/>
    </source>
</evidence>
<dbReference type="SUPFAM" id="SSF51445">
    <property type="entry name" value="(Trans)glycosidases"/>
    <property type="match status" value="1"/>
</dbReference>
<feature type="non-terminal residue" evidence="1">
    <location>
        <position position="1"/>
    </location>
</feature>
<dbReference type="InterPro" id="IPR017853">
    <property type="entry name" value="GH"/>
</dbReference>
<dbReference type="EMBL" id="KF118042">
    <property type="protein sequence ID" value="AIA85301.1"/>
    <property type="molecule type" value="Genomic_DNA"/>
</dbReference>
<sequence>TVSDSTSWSFTLSQRWSEYGDTLRRTTGRSMYLYGEGWPYGTTADGSRFRPAIQENLAGTGIGTFNDRIRDALRGFETPRRSDTRGLANGLISIGSESDTRLAEEYSDALRVALAGSIGSIRIHTHAGPWCDARD</sequence>
<feature type="non-terminal residue" evidence="1">
    <location>
        <position position="135"/>
    </location>
</feature>